<feature type="transmembrane region" description="Helical" evidence="1">
    <location>
        <begin position="218"/>
        <end position="248"/>
    </location>
</feature>
<comment type="caution">
    <text evidence="2">The sequence shown here is derived from an EMBL/GenBank/DDBJ whole genome shotgun (WGS) entry which is preliminary data.</text>
</comment>
<reference evidence="2 3" key="1">
    <citation type="journal article" date="2017" name="Nat. Microbiol.">
        <title>Natural product diversity associated with the nematode symbionts Photorhabdus and Xenorhabdus.</title>
        <authorList>
            <person name="Tobias N.J."/>
            <person name="Wolff H."/>
            <person name="Djahanschiri B."/>
            <person name="Grundmann F."/>
            <person name="Kronenwerth M."/>
            <person name="Shi Y.M."/>
            <person name="Simonyi S."/>
            <person name="Grun P."/>
            <person name="Shapiro-Ilan D."/>
            <person name="Pidot S.J."/>
            <person name="Stinear T.P."/>
            <person name="Ebersberger I."/>
            <person name="Bode H.B."/>
        </authorList>
    </citation>
    <scope>NUCLEOTIDE SEQUENCE [LARGE SCALE GENOMIC DNA]</scope>
    <source>
        <strain evidence="2 3">DSM 17902</strain>
    </source>
</reference>
<organism evidence="2 3">
    <name type="scientific">Xenorhabdus miraniensis</name>
    <dbReference type="NCBI Taxonomy" id="351674"/>
    <lineage>
        <taxon>Bacteria</taxon>
        <taxon>Pseudomonadati</taxon>
        <taxon>Pseudomonadota</taxon>
        <taxon>Gammaproteobacteria</taxon>
        <taxon>Enterobacterales</taxon>
        <taxon>Morganellaceae</taxon>
        <taxon>Xenorhabdus</taxon>
    </lineage>
</organism>
<evidence type="ECO:0008006" key="4">
    <source>
        <dbReference type="Google" id="ProtNLM"/>
    </source>
</evidence>
<keyword evidence="1" id="KW-0812">Transmembrane</keyword>
<evidence type="ECO:0000256" key="1">
    <source>
        <dbReference type="SAM" id="Phobius"/>
    </source>
</evidence>
<keyword evidence="1" id="KW-0472">Membrane</keyword>
<name>A0A2D0JS15_9GAMM</name>
<proteinExistence type="predicted"/>
<keyword evidence="1" id="KW-1133">Transmembrane helix</keyword>
<sequence>MSRRLSDEFMDGELVFDNGTLKPFTHMKEYRKKQFSELESKLNENEEHHALITLEEAAGFLKSYLCKDGEHKAWKDKVFACTDPASSFFGNMLESIGLVKVINEFKSLGVKAREYKVKGVTYIKITGKESVRKFITGSDYRIDNPKILKIGIGSKGIVNGILGGIKHSIYFSLAYRAIEWIMKDEYALADFLGNVTVDVAKLAITILATLVIGKVVTAPLLAIGASIVGISVGLFVLGLAIAAILYALDNDYGITNKVVENLRKKKILIG</sequence>
<dbReference type="EMBL" id="NITZ01000007">
    <property type="protein sequence ID" value="PHM49078.1"/>
    <property type="molecule type" value="Genomic_DNA"/>
</dbReference>
<dbReference type="AlphaFoldDB" id="A0A2D0JS15"/>
<evidence type="ECO:0000313" key="2">
    <source>
        <dbReference type="EMBL" id="PHM49078.1"/>
    </source>
</evidence>
<evidence type="ECO:0000313" key="3">
    <source>
        <dbReference type="Proteomes" id="UP000221980"/>
    </source>
</evidence>
<keyword evidence="3" id="KW-1185">Reference proteome</keyword>
<feature type="transmembrane region" description="Helical" evidence="1">
    <location>
        <begin position="191"/>
        <end position="212"/>
    </location>
</feature>
<protein>
    <recommendedName>
        <fullName evidence="4">Inner membrane protein yafU</fullName>
    </recommendedName>
</protein>
<dbReference type="OrthoDB" id="6442360at2"/>
<dbReference type="Proteomes" id="UP000221980">
    <property type="component" value="Unassembled WGS sequence"/>
</dbReference>
<accession>A0A2D0JS15</accession>
<dbReference type="RefSeq" id="WP_099114108.1">
    <property type="nucleotide sequence ID" value="NZ_CAWNQI010000106.1"/>
</dbReference>
<gene>
    <name evidence="2" type="ORF">Xmir_01863</name>
</gene>